<evidence type="ECO:0000256" key="4">
    <source>
        <dbReference type="PROSITE-ProRule" id="PRU00091"/>
    </source>
</evidence>
<evidence type="ECO:0000313" key="9">
    <source>
        <dbReference type="Proteomes" id="UP000790347"/>
    </source>
</evidence>
<reference evidence="8" key="2">
    <citation type="journal article" date="2022" name="Res Sq">
        <title>Comparative Genomics Reveals Insights into the Divergent Evolution of Astigmatic Mites and Household Pest Adaptations.</title>
        <authorList>
            <person name="Xiong Q."/>
            <person name="Wan A.T.-Y."/>
            <person name="Liu X.-Y."/>
            <person name="Fung C.S.-H."/>
            <person name="Xiao X."/>
            <person name="Malainual N."/>
            <person name="Hou J."/>
            <person name="Wang L."/>
            <person name="Wang M."/>
            <person name="Yang K."/>
            <person name="Cui Y."/>
            <person name="Leung E."/>
            <person name="Nong W."/>
            <person name="Shin S.-K."/>
            <person name="Au S."/>
            <person name="Jeong K.Y."/>
            <person name="Chew F.T."/>
            <person name="Hui J."/>
            <person name="Leung T.F."/>
            <person name="Tungtrongchitr A."/>
            <person name="Zhong N."/>
            <person name="Liu Z."/>
            <person name="Tsui S."/>
        </authorList>
    </citation>
    <scope>NUCLEOTIDE SEQUENCE</scope>
    <source>
        <strain evidence="8">Derf</strain>
        <tissue evidence="8">Whole organism</tissue>
    </source>
</reference>
<gene>
    <name evidence="8" type="primary">DOC2B</name>
    <name evidence="8" type="ORF">DERF_012621</name>
</gene>
<feature type="compositionally biased region" description="Low complexity" evidence="5">
    <location>
        <begin position="22"/>
        <end position="33"/>
    </location>
</feature>
<dbReference type="GO" id="GO:0016020">
    <property type="term" value="C:membrane"/>
    <property type="evidence" value="ECO:0007669"/>
    <property type="project" value="InterPro"/>
</dbReference>
<evidence type="ECO:0000256" key="5">
    <source>
        <dbReference type="SAM" id="MobiDB-lite"/>
    </source>
</evidence>
<dbReference type="GO" id="GO:0008021">
    <property type="term" value="C:synaptic vesicle"/>
    <property type="evidence" value="ECO:0007669"/>
    <property type="project" value="InterPro"/>
</dbReference>
<dbReference type="PROSITE" id="PS50178">
    <property type="entry name" value="ZF_FYVE"/>
    <property type="match status" value="1"/>
</dbReference>
<feature type="domain" description="FYVE-type" evidence="6">
    <location>
        <begin position="113"/>
        <end position="170"/>
    </location>
</feature>
<accession>A0A922HS86</accession>
<dbReference type="InterPro" id="IPR043566">
    <property type="entry name" value="Rabphilin/DOC2/Noc2"/>
</dbReference>
<dbReference type="InterPro" id="IPR017455">
    <property type="entry name" value="Znf_FYVE-rel"/>
</dbReference>
<dbReference type="Proteomes" id="UP000790347">
    <property type="component" value="Unassembled WGS sequence"/>
</dbReference>
<keyword evidence="2 4" id="KW-0863">Zinc-finger</keyword>
<evidence type="ECO:0000313" key="8">
    <source>
        <dbReference type="EMBL" id="KAH9501808.1"/>
    </source>
</evidence>
<dbReference type="CDD" id="cd15746">
    <property type="entry name" value="FYVE_RP3A_like"/>
    <property type="match status" value="1"/>
</dbReference>
<dbReference type="GO" id="GO:0006886">
    <property type="term" value="P:intracellular protein transport"/>
    <property type="evidence" value="ECO:0007669"/>
    <property type="project" value="InterPro"/>
</dbReference>
<dbReference type="EMBL" id="ASGP02000006">
    <property type="protein sequence ID" value="KAH9501808.1"/>
    <property type="molecule type" value="Genomic_DNA"/>
</dbReference>
<dbReference type="InterPro" id="IPR013083">
    <property type="entry name" value="Znf_RING/FYVE/PHD"/>
</dbReference>
<dbReference type="GO" id="GO:0006887">
    <property type="term" value="P:exocytosis"/>
    <property type="evidence" value="ECO:0007669"/>
    <property type="project" value="InterPro"/>
</dbReference>
<dbReference type="PANTHER" id="PTHR45729">
    <property type="entry name" value="RABPHILIN, ISOFORM A"/>
    <property type="match status" value="1"/>
</dbReference>
<protein>
    <submittedName>
        <fullName evidence="8">Doc2bp</fullName>
    </submittedName>
</protein>
<keyword evidence="9" id="KW-1185">Reference proteome</keyword>
<dbReference type="GO" id="GO:0031267">
    <property type="term" value="F:small GTPase binding"/>
    <property type="evidence" value="ECO:0007669"/>
    <property type="project" value="InterPro"/>
</dbReference>
<dbReference type="InterPro" id="IPR010911">
    <property type="entry name" value="Rab_BD"/>
</dbReference>
<evidence type="ECO:0000256" key="2">
    <source>
        <dbReference type="ARBA" id="ARBA00022771"/>
    </source>
</evidence>
<dbReference type="InterPro" id="IPR041282">
    <property type="entry name" value="FYVE_2"/>
</dbReference>
<proteinExistence type="predicted"/>
<keyword evidence="1" id="KW-0479">Metal-binding</keyword>
<sequence length="193" mass="22308">MDRHFDMDSKMMANDVDGIGTSNSSNANRSKSNWTCPNDRELMLRAKLETGWSCKTKQFQTLHSPNRNDKITEQERKTIIDVISRAQQSDEIEKKRISKMIERLKNMKRNARGDGHYTCILCNESFGFFNHNAHECHGCSKLVCNKCGVDTINHRNETIWFCKICSEMTEILKKSGSSYHEVKQQLESEHIGM</sequence>
<feature type="region of interest" description="Disordered" evidence="5">
    <location>
        <begin position="13"/>
        <end position="34"/>
    </location>
</feature>
<feature type="domain" description="RabBD" evidence="7">
    <location>
        <begin position="65"/>
        <end position="182"/>
    </location>
</feature>
<evidence type="ECO:0000256" key="3">
    <source>
        <dbReference type="ARBA" id="ARBA00022833"/>
    </source>
</evidence>
<evidence type="ECO:0000256" key="1">
    <source>
        <dbReference type="ARBA" id="ARBA00022723"/>
    </source>
</evidence>
<keyword evidence="3" id="KW-0862">Zinc</keyword>
<organism evidence="8 9">
    <name type="scientific">Dermatophagoides farinae</name>
    <name type="common">American house dust mite</name>
    <dbReference type="NCBI Taxonomy" id="6954"/>
    <lineage>
        <taxon>Eukaryota</taxon>
        <taxon>Metazoa</taxon>
        <taxon>Ecdysozoa</taxon>
        <taxon>Arthropoda</taxon>
        <taxon>Chelicerata</taxon>
        <taxon>Arachnida</taxon>
        <taxon>Acari</taxon>
        <taxon>Acariformes</taxon>
        <taxon>Sarcoptiformes</taxon>
        <taxon>Astigmata</taxon>
        <taxon>Psoroptidia</taxon>
        <taxon>Analgoidea</taxon>
        <taxon>Pyroglyphidae</taxon>
        <taxon>Dermatophagoidinae</taxon>
        <taxon>Dermatophagoides</taxon>
    </lineage>
</organism>
<name>A0A922HS86_DERFA</name>
<dbReference type="InterPro" id="IPR030541">
    <property type="entry name" value="FYVE_RBF-1"/>
</dbReference>
<dbReference type="Gene3D" id="3.30.40.10">
    <property type="entry name" value="Zinc/RING finger domain, C3HC4 (zinc finger)"/>
    <property type="match status" value="1"/>
</dbReference>
<dbReference type="GO" id="GO:0008270">
    <property type="term" value="F:zinc ion binding"/>
    <property type="evidence" value="ECO:0007669"/>
    <property type="project" value="UniProtKB-KW"/>
</dbReference>
<dbReference type="SUPFAM" id="SSF57903">
    <property type="entry name" value="FYVE/PHD zinc finger"/>
    <property type="match status" value="1"/>
</dbReference>
<evidence type="ECO:0000259" key="6">
    <source>
        <dbReference type="PROSITE" id="PS50178"/>
    </source>
</evidence>
<dbReference type="Pfam" id="PF02318">
    <property type="entry name" value="FYVE_2"/>
    <property type="match status" value="1"/>
</dbReference>
<evidence type="ECO:0000259" key="7">
    <source>
        <dbReference type="PROSITE" id="PS50916"/>
    </source>
</evidence>
<dbReference type="PANTHER" id="PTHR45729:SF6">
    <property type="entry name" value="RABPHILIN, ISOFORM A"/>
    <property type="match status" value="1"/>
</dbReference>
<dbReference type="InterPro" id="IPR011011">
    <property type="entry name" value="Znf_FYVE_PHD"/>
</dbReference>
<comment type="caution">
    <text evidence="8">The sequence shown here is derived from an EMBL/GenBank/DDBJ whole genome shotgun (WGS) entry which is preliminary data.</text>
</comment>
<dbReference type="PROSITE" id="PS50916">
    <property type="entry name" value="RABBD"/>
    <property type="match status" value="1"/>
</dbReference>
<dbReference type="AlphaFoldDB" id="A0A922HS86"/>
<reference evidence="8" key="1">
    <citation type="submission" date="2013-05" db="EMBL/GenBank/DDBJ databases">
        <authorList>
            <person name="Yim A.K.Y."/>
            <person name="Chan T.F."/>
            <person name="Ji K.M."/>
            <person name="Liu X.Y."/>
            <person name="Zhou J.W."/>
            <person name="Li R.Q."/>
            <person name="Yang K.Y."/>
            <person name="Li J."/>
            <person name="Li M."/>
            <person name="Law P.T.W."/>
            <person name="Wu Y.L."/>
            <person name="Cai Z.L."/>
            <person name="Qin H."/>
            <person name="Bao Y."/>
            <person name="Leung R.K.K."/>
            <person name="Ng P.K.S."/>
            <person name="Zou J."/>
            <person name="Zhong X.J."/>
            <person name="Ran P.X."/>
            <person name="Zhong N.S."/>
            <person name="Liu Z.G."/>
            <person name="Tsui S.K.W."/>
        </authorList>
    </citation>
    <scope>NUCLEOTIDE SEQUENCE</scope>
    <source>
        <strain evidence="8">Derf</strain>
        <tissue evidence="8">Whole organism</tissue>
    </source>
</reference>